<feature type="region of interest" description="Disordered" evidence="1">
    <location>
        <begin position="65"/>
        <end position="87"/>
    </location>
</feature>
<evidence type="ECO:0000256" key="1">
    <source>
        <dbReference type="SAM" id="MobiDB-lite"/>
    </source>
</evidence>
<comment type="caution">
    <text evidence="2">The sequence shown here is derived from an EMBL/GenBank/DDBJ whole genome shotgun (WGS) entry which is preliminary data.</text>
</comment>
<reference evidence="2 3" key="1">
    <citation type="submission" date="2024-03" db="EMBL/GenBank/DDBJ databases">
        <title>The Acrasis kona genome and developmental transcriptomes reveal deep origins of eukaryotic multicellular pathways.</title>
        <authorList>
            <person name="Sheikh S."/>
            <person name="Fu C.-J."/>
            <person name="Brown M.W."/>
            <person name="Baldauf S.L."/>
        </authorList>
    </citation>
    <scope>NUCLEOTIDE SEQUENCE [LARGE SCALE GENOMIC DNA]</scope>
    <source>
        <strain evidence="2 3">ATCC MYA-3509</strain>
    </source>
</reference>
<dbReference type="Proteomes" id="UP001431209">
    <property type="component" value="Unassembled WGS sequence"/>
</dbReference>
<sequence length="276" mass="31543">MNTHSTIAGDLDSDHQFILSMRKRTSSKVPVWNYGEDPDVTISPERPQLIKLPPIPRILPPIPTINLKPTSPEPPGESESNLVGTGPHADQVINDTVPWSTTRFKFEPVLTNNTEYKMLEVLNENYKPIYRVMLFFNPAMIHILDDEDGMFMTIQQKLLCLHPEFTIKLLGSKCSKCTQRYKLNYKKFNYTKNEGGTLKMIGDFGSHFEIYDQSKITAKLWDMHDCYKLDIEKCSNSELPHMIALCSIMLLQKEIGTLGGKQVIISNHAKQMLKIK</sequence>
<accession>A0AAW2ZPB5</accession>
<keyword evidence="3" id="KW-1185">Reference proteome</keyword>
<proteinExistence type="predicted"/>
<name>A0AAW2ZPB5_9EUKA</name>
<organism evidence="2 3">
    <name type="scientific">Acrasis kona</name>
    <dbReference type="NCBI Taxonomy" id="1008807"/>
    <lineage>
        <taxon>Eukaryota</taxon>
        <taxon>Discoba</taxon>
        <taxon>Heterolobosea</taxon>
        <taxon>Tetramitia</taxon>
        <taxon>Eutetramitia</taxon>
        <taxon>Acrasidae</taxon>
        <taxon>Acrasis</taxon>
    </lineage>
</organism>
<dbReference type="AlphaFoldDB" id="A0AAW2ZPB5"/>
<protein>
    <submittedName>
        <fullName evidence="2">Uncharacterized protein</fullName>
    </submittedName>
</protein>
<gene>
    <name evidence="2" type="ORF">AKO1_010180</name>
</gene>
<evidence type="ECO:0000313" key="3">
    <source>
        <dbReference type="Proteomes" id="UP001431209"/>
    </source>
</evidence>
<dbReference type="EMBL" id="JAOPGA020001843">
    <property type="protein sequence ID" value="KAL0491673.1"/>
    <property type="molecule type" value="Genomic_DNA"/>
</dbReference>
<evidence type="ECO:0000313" key="2">
    <source>
        <dbReference type="EMBL" id="KAL0491673.1"/>
    </source>
</evidence>